<dbReference type="AlphaFoldDB" id="A0A7G1I2J8"/>
<dbReference type="KEGG" id="copr:Cop2CBH44_29310"/>
<dbReference type="PANTHER" id="PTHR21248">
    <property type="entry name" value="CARDIOLIPIN SYNTHASE"/>
    <property type="match status" value="1"/>
</dbReference>
<evidence type="ECO:0000256" key="11">
    <source>
        <dbReference type="ARBA" id="ARBA00023264"/>
    </source>
</evidence>
<keyword evidence="8 12" id="KW-0443">Lipid metabolism</keyword>
<feature type="domain" description="PLD phosphodiesterase" evidence="14">
    <location>
        <begin position="395"/>
        <end position="422"/>
    </location>
</feature>
<dbReference type="InterPro" id="IPR022924">
    <property type="entry name" value="Cardiolipin_synthase"/>
</dbReference>
<protein>
    <recommendedName>
        <fullName evidence="12 13">Cardiolipin synthase</fullName>
        <shortName evidence="12">CL synthase</shortName>
        <ecNumber evidence="12 13">2.7.8.-</ecNumber>
    </recommendedName>
</protein>
<evidence type="ECO:0000256" key="2">
    <source>
        <dbReference type="ARBA" id="ARBA00022475"/>
    </source>
</evidence>
<evidence type="ECO:0000256" key="1">
    <source>
        <dbReference type="ARBA" id="ARBA00004651"/>
    </source>
</evidence>
<dbReference type="PANTHER" id="PTHR21248:SF22">
    <property type="entry name" value="PHOSPHOLIPASE D"/>
    <property type="match status" value="1"/>
</dbReference>
<sequence length="482" mass="55737">MILAAIQDINFWLYTSLYIIYFITVISTIVVILSENRNPVKSIAWIVVLLFLPVVGIVFYFFFGQEYRRQRMISRKGKRKLLKNINYSENEISNLPLFLSSESIQEIKLGYALGEFIPYPGNKVTIFTEGESKFDMLKSKMRKALKFIHLQYYIFNNDKLGNEIKQILIEKAREGIEVRVIYDDVGCWKVKKHFFEEMTAAGIEVYPFLEVTFPQLANKINYRNHRKIVIVDGTCGFIGGMNIADRYRDGVPWGIWRDTHILIEGPAVQGLQSSFAVDWCFTSRQLLSEKLYFPVVAPKGNTCIQIITSGPIGEWKEISLTFLKAISNAKQYVYIQTPYFLPTESLMKVLQVAALAKVDVRLMLPEKSDSPVLQLASHSYIKPMLKAGVKVYFYQKGFIHSKTIVIDDEFSTVGSTNLDFRSFDHNFEVNAFMYDKELAVKMKNIFIADQQQCRRIPWSYWRRRPVASKVKESIVRLLSPVL</sequence>
<comment type="function">
    <text evidence="12">Catalyzes the reversible phosphatidyl group transfer from one phosphatidylglycerol molecule to another to form cardiolipin (CL) (diphosphatidylglycerol) and glycerol.</text>
</comment>
<keyword evidence="4 12" id="KW-0808">Transferase</keyword>
<dbReference type="PROSITE" id="PS50035">
    <property type="entry name" value="PLD"/>
    <property type="match status" value="2"/>
</dbReference>
<keyword evidence="2 12" id="KW-1003">Cell membrane</keyword>
<organism evidence="15 16">
    <name type="scientific">Coprobacter secundus subsp. similis</name>
    <dbReference type="NCBI Taxonomy" id="2751153"/>
    <lineage>
        <taxon>Bacteria</taxon>
        <taxon>Pseudomonadati</taxon>
        <taxon>Bacteroidota</taxon>
        <taxon>Bacteroidia</taxon>
        <taxon>Bacteroidales</taxon>
        <taxon>Barnesiellaceae</taxon>
        <taxon>Coprobacter</taxon>
    </lineage>
</organism>
<feature type="active site" evidence="12">
    <location>
        <position position="407"/>
    </location>
</feature>
<evidence type="ECO:0000256" key="12">
    <source>
        <dbReference type="HAMAP-Rule" id="MF_01916"/>
    </source>
</evidence>
<dbReference type="Pfam" id="PF13396">
    <property type="entry name" value="PLDc_N"/>
    <property type="match status" value="1"/>
</dbReference>
<feature type="transmembrane region" description="Helical" evidence="12">
    <location>
        <begin position="12"/>
        <end position="31"/>
    </location>
</feature>
<keyword evidence="11 12" id="KW-1208">Phospholipid metabolism</keyword>
<keyword evidence="16" id="KW-1185">Reference proteome</keyword>
<keyword evidence="3 12" id="KW-0444">Lipid biosynthesis</keyword>
<evidence type="ECO:0000313" key="16">
    <source>
        <dbReference type="Proteomes" id="UP000594042"/>
    </source>
</evidence>
<dbReference type="Gene3D" id="3.30.870.10">
    <property type="entry name" value="Endonuclease Chain A"/>
    <property type="match status" value="2"/>
</dbReference>
<dbReference type="HAMAP" id="MF_01916">
    <property type="entry name" value="Cardiolipin_synth_Cls"/>
    <property type="match status" value="1"/>
</dbReference>
<evidence type="ECO:0000256" key="5">
    <source>
        <dbReference type="ARBA" id="ARBA00022692"/>
    </source>
</evidence>
<dbReference type="NCBIfam" id="TIGR04265">
    <property type="entry name" value="bac_cardiolipin"/>
    <property type="match status" value="1"/>
</dbReference>
<evidence type="ECO:0000256" key="13">
    <source>
        <dbReference type="NCBIfam" id="TIGR04265"/>
    </source>
</evidence>
<evidence type="ECO:0000313" key="15">
    <source>
        <dbReference type="EMBL" id="BCI64578.1"/>
    </source>
</evidence>
<evidence type="ECO:0000256" key="4">
    <source>
        <dbReference type="ARBA" id="ARBA00022679"/>
    </source>
</evidence>
<dbReference type="EMBL" id="AP023322">
    <property type="protein sequence ID" value="BCI64578.1"/>
    <property type="molecule type" value="Genomic_DNA"/>
</dbReference>
<dbReference type="RefSeq" id="WP_200755110.1">
    <property type="nucleotide sequence ID" value="NZ_AP023322.1"/>
</dbReference>
<evidence type="ECO:0000256" key="9">
    <source>
        <dbReference type="ARBA" id="ARBA00023136"/>
    </source>
</evidence>
<keyword evidence="9 12" id="KW-0472">Membrane</keyword>
<feature type="active site" evidence="12">
    <location>
        <position position="227"/>
    </location>
</feature>
<evidence type="ECO:0000256" key="7">
    <source>
        <dbReference type="ARBA" id="ARBA00022989"/>
    </source>
</evidence>
<dbReference type="EC" id="2.7.8.-" evidence="12 13"/>
<dbReference type="GO" id="GO:0005886">
    <property type="term" value="C:plasma membrane"/>
    <property type="evidence" value="ECO:0007669"/>
    <property type="project" value="UniProtKB-SubCell"/>
</dbReference>
<reference evidence="16" key="1">
    <citation type="submission" date="2020-07" db="EMBL/GenBank/DDBJ databases">
        <title>Complete genome sequencing of Coprobacter sp. strain 2CBH44.</title>
        <authorList>
            <person name="Sakamoto M."/>
            <person name="Murakami T."/>
            <person name="Mori H."/>
        </authorList>
    </citation>
    <scope>NUCLEOTIDE SEQUENCE [LARGE SCALE GENOMIC DNA]</scope>
    <source>
        <strain evidence="16">2CBH44</strain>
    </source>
</reference>
<keyword evidence="5 12" id="KW-0812">Transmembrane</keyword>
<dbReference type="SMART" id="SM00155">
    <property type="entry name" value="PLDc"/>
    <property type="match status" value="2"/>
</dbReference>
<accession>A0A7G1I2J8</accession>
<keyword evidence="7 12" id="KW-1133">Transmembrane helix</keyword>
<gene>
    <name evidence="15" type="ORF">Cop2CBH44_29310</name>
</gene>
<comment type="subcellular location">
    <subcellularLocation>
        <location evidence="1 12">Cell membrane</location>
        <topology evidence="1 12">Multi-pass membrane protein</topology>
    </subcellularLocation>
</comment>
<keyword evidence="6" id="KW-0677">Repeat</keyword>
<dbReference type="CDD" id="cd09112">
    <property type="entry name" value="PLDc_CLS_2"/>
    <property type="match status" value="1"/>
</dbReference>
<evidence type="ECO:0000259" key="14">
    <source>
        <dbReference type="PROSITE" id="PS50035"/>
    </source>
</evidence>
<dbReference type="InterPro" id="IPR027379">
    <property type="entry name" value="CLS_N"/>
</dbReference>
<evidence type="ECO:0000256" key="10">
    <source>
        <dbReference type="ARBA" id="ARBA00023209"/>
    </source>
</evidence>
<dbReference type="InterPro" id="IPR030874">
    <property type="entry name" value="Cardiolipin_synth_Firmi"/>
</dbReference>
<evidence type="ECO:0000256" key="8">
    <source>
        <dbReference type="ARBA" id="ARBA00023098"/>
    </source>
</evidence>
<feature type="transmembrane region" description="Helical" evidence="12">
    <location>
        <begin position="43"/>
        <end position="63"/>
    </location>
</feature>
<dbReference type="CDD" id="cd09110">
    <property type="entry name" value="PLDc_CLS_1"/>
    <property type="match status" value="1"/>
</dbReference>
<feature type="active site" evidence="12">
    <location>
        <position position="402"/>
    </location>
</feature>
<feature type="active site" evidence="12">
    <location>
        <position position="400"/>
    </location>
</feature>
<keyword evidence="10 12" id="KW-0594">Phospholipid biosynthesis</keyword>
<evidence type="ECO:0000256" key="3">
    <source>
        <dbReference type="ARBA" id="ARBA00022516"/>
    </source>
</evidence>
<dbReference type="GO" id="GO:0008808">
    <property type="term" value="F:cardiolipin synthase activity"/>
    <property type="evidence" value="ECO:0007669"/>
    <property type="project" value="UniProtKB-UniRule"/>
</dbReference>
<comment type="similarity">
    <text evidence="12">Belongs to the phospholipase D family. Cardiolipin synthase subfamily.</text>
</comment>
<dbReference type="InterPro" id="IPR001736">
    <property type="entry name" value="PLipase_D/transphosphatidylase"/>
</dbReference>
<feature type="domain" description="PLD phosphodiesterase" evidence="14">
    <location>
        <begin position="220"/>
        <end position="247"/>
    </location>
</feature>
<feature type="active site" evidence="12">
    <location>
        <position position="232"/>
    </location>
</feature>
<proteinExistence type="inferred from homology"/>
<feature type="active site" evidence="12">
    <location>
        <position position="225"/>
    </location>
</feature>
<dbReference type="Pfam" id="PF13091">
    <property type="entry name" value="PLDc_2"/>
    <property type="match status" value="2"/>
</dbReference>
<name>A0A7G1I2J8_9BACT</name>
<dbReference type="GO" id="GO:0032049">
    <property type="term" value="P:cardiolipin biosynthetic process"/>
    <property type="evidence" value="ECO:0007669"/>
    <property type="project" value="UniProtKB-UniRule"/>
</dbReference>
<dbReference type="Proteomes" id="UP000594042">
    <property type="component" value="Chromosome"/>
</dbReference>
<comment type="catalytic activity">
    <reaction evidence="12">
        <text>2 a 1,2-diacyl-sn-glycero-3-phospho-(1'-sn-glycerol) = a cardiolipin + glycerol</text>
        <dbReference type="Rhea" id="RHEA:31451"/>
        <dbReference type="ChEBI" id="CHEBI:17754"/>
        <dbReference type="ChEBI" id="CHEBI:62237"/>
        <dbReference type="ChEBI" id="CHEBI:64716"/>
    </reaction>
</comment>
<dbReference type="SUPFAM" id="SSF56024">
    <property type="entry name" value="Phospholipase D/nuclease"/>
    <property type="match status" value="2"/>
</dbReference>
<dbReference type="InterPro" id="IPR025202">
    <property type="entry name" value="PLD-like_dom"/>
</dbReference>
<evidence type="ECO:0000256" key="6">
    <source>
        <dbReference type="ARBA" id="ARBA00022737"/>
    </source>
</evidence>